<feature type="transmembrane region" description="Helical" evidence="6">
    <location>
        <begin position="367"/>
        <end position="391"/>
    </location>
</feature>
<feature type="domain" description="ABC-2 type transporter transmembrane" evidence="7">
    <location>
        <begin position="19"/>
        <end position="474"/>
    </location>
</feature>
<dbReference type="GO" id="GO:0016020">
    <property type="term" value="C:membrane"/>
    <property type="evidence" value="ECO:0007669"/>
    <property type="project" value="UniProtKB-SubCell"/>
</dbReference>
<evidence type="ECO:0000256" key="1">
    <source>
        <dbReference type="ARBA" id="ARBA00004141"/>
    </source>
</evidence>
<evidence type="ECO:0000313" key="8">
    <source>
        <dbReference type="EMBL" id="HHM02752.1"/>
    </source>
</evidence>
<organism evidence="8">
    <name type="scientific">Caldithrix abyssi</name>
    <dbReference type="NCBI Taxonomy" id="187145"/>
    <lineage>
        <taxon>Bacteria</taxon>
        <taxon>Pseudomonadati</taxon>
        <taxon>Calditrichota</taxon>
        <taxon>Calditrichia</taxon>
        <taxon>Calditrichales</taxon>
        <taxon>Calditrichaceae</taxon>
        <taxon>Caldithrix</taxon>
    </lineage>
</organism>
<dbReference type="AlphaFoldDB" id="A0A7V5VF54"/>
<evidence type="ECO:0000256" key="5">
    <source>
        <dbReference type="SAM" id="Coils"/>
    </source>
</evidence>
<keyword evidence="5" id="KW-0175">Coiled coil</keyword>
<dbReference type="Pfam" id="PF12698">
    <property type="entry name" value="ABC2_membrane_3"/>
    <property type="match status" value="1"/>
</dbReference>
<keyword evidence="2 6" id="KW-0812">Transmembrane</keyword>
<evidence type="ECO:0000256" key="4">
    <source>
        <dbReference type="ARBA" id="ARBA00023136"/>
    </source>
</evidence>
<reference evidence="8" key="1">
    <citation type="journal article" date="2020" name="mSystems">
        <title>Genome- and Community-Level Interaction Insights into Carbon Utilization and Element Cycling Functions of Hydrothermarchaeota in Hydrothermal Sediment.</title>
        <authorList>
            <person name="Zhou Z."/>
            <person name="Liu Y."/>
            <person name="Xu W."/>
            <person name="Pan J."/>
            <person name="Luo Z.H."/>
            <person name="Li M."/>
        </authorList>
    </citation>
    <scope>NUCLEOTIDE SEQUENCE [LARGE SCALE GENOMIC DNA]</scope>
    <source>
        <strain evidence="8">HyVt-460</strain>
    </source>
</reference>
<feature type="transmembrane region" description="Helical" evidence="6">
    <location>
        <begin position="403"/>
        <end position="420"/>
    </location>
</feature>
<comment type="caution">
    <text evidence="8">The sequence shown here is derived from an EMBL/GenBank/DDBJ whole genome shotgun (WGS) entry which is preliminary data.</text>
</comment>
<feature type="coiled-coil region" evidence="5">
    <location>
        <begin position="99"/>
        <end position="126"/>
    </location>
</feature>
<dbReference type="InterPro" id="IPR013525">
    <property type="entry name" value="ABC2_TM"/>
</dbReference>
<feature type="transmembrane region" description="Helical" evidence="6">
    <location>
        <begin position="275"/>
        <end position="297"/>
    </location>
</feature>
<dbReference type="EMBL" id="DRLI01000269">
    <property type="protein sequence ID" value="HHM02752.1"/>
    <property type="molecule type" value="Genomic_DNA"/>
</dbReference>
<evidence type="ECO:0000256" key="6">
    <source>
        <dbReference type="SAM" id="Phobius"/>
    </source>
</evidence>
<sequence>MRNMLRIARWEFRNRVRTRSYLFNTFVSPLIFTMLFLLPLYFTTHQPDTSVKLIGVIDLSPEKEIANKLSNALNRSYKLENKLSQYGIYTISIQNAPAYRELRSELKDIEAQFDSLNRLHNRIKQERTAYFTQKATPNRQFSLNRSYERLRKVREEKELVGMELQRYRTAMDSLYAREARVVADSMIINNVLSAYLLFPGDFIKTGRIEYHTRSTADLLDSERLEKTLQNLIIRSRLQELNLGTRKVRELMRPIHLDKYKIRGSEEESWNIYAQFYGPLIGVFLLFIAIFTSGGYLFSGMMMEKANRILEVLLSYARPGEIMGGKILGLGTVGLTQVLIWLFITFLLNSGGIISGGNLSYLTFENALYFLLYFSLGYLFFGAIFIMFSSIFSNEYDAQQVNQLLRIVAIFPVLLSLLVVINPNSFWIRLLSYIPFLTPSFMILRIPLSGQPLTTDILITTVIMLVSIAVIIWISGRLFRVTTLMMGKKPSWSEIIYWIRHSR</sequence>
<evidence type="ECO:0000256" key="2">
    <source>
        <dbReference type="ARBA" id="ARBA00022692"/>
    </source>
</evidence>
<dbReference type="Proteomes" id="UP000885771">
    <property type="component" value="Unassembled WGS sequence"/>
</dbReference>
<dbReference type="GO" id="GO:0140359">
    <property type="term" value="F:ABC-type transporter activity"/>
    <property type="evidence" value="ECO:0007669"/>
    <property type="project" value="InterPro"/>
</dbReference>
<comment type="subcellular location">
    <subcellularLocation>
        <location evidence="1">Membrane</location>
        <topology evidence="1">Multi-pass membrane protein</topology>
    </subcellularLocation>
</comment>
<protein>
    <submittedName>
        <fullName evidence="8">ABC transporter permease</fullName>
    </submittedName>
</protein>
<feature type="transmembrane region" description="Helical" evidence="6">
    <location>
        <begin position="326"/>
        <end position="347"/>
    </location>
</feature>
<gene>
    <name evidence="8" type="ORF">ENJ15_07030</name>
</gene>
<dbReference type="PANTHER" id="PTHR43471:SF3">
    <property type="entry name" value="ABC TRANSPORTER PERMEASE PROTEIN NATB"/>
    <property type="match status" value="1"/>
</dbReference>
<feature type="transmembrane region" description="Helical" evidence="6">
    <location>
        <begin position="21"/>
        <end position="42"/>
    </location>
</feature>
<proteinExistence type="predicted"/>
<feature type="transmembrane region" description="Helical" evidence="6">
    <location>
        <begin position="456"/>
        <end position="475"/>
    </location>
</feature>
<evidence type="ECO:0000259" key="7">
    <source>
        <dbReference type="Pfam" id="PF12698"/>
    </source>
</evidence>
<name>A0A7V5VF54_CALAY</name>
<evidence type="ECO:0000256" key="3">
    <source>
        <dbReference type="ARBA" id="ARBA00022989"/>
    </source>
</evidence>
<keyword evidence="4 6" id="KW-0472">Membrane</keyword>
<keyword evidence="3 6" id="KW-1133">Transmembrane helix</keyword>
<dbReference type="PANTHER" id="PTHR43471">
    <property type="entry name" value="ABC TRANSPORTER PERMEASE"/>
    <property type="match status" value="1"/>
</dbReference>
<accession>A0A7V5VF54</accession>